<protein>
    <submittedName>
        <fullName evidence="2">NYN domain-containing protein</fullName>
    </submittedName>
</protein>
<name>A0AAU7UXZ0_9NOCA</name>
<feature type="compositionally biased region" description="Polar residues" evidence="1">
    <location>
        <begin position="1"/>
        <end position="15"/>
    </location>
</feature>
<dbReference type="RefSeq" id="WP_064257809.1">
    <property type="nucleotide sequence ID" value="NZ_CP132970.1"/>
</dbReference>
<reference evidence="2" key="1">
    <citation type="submission" date="2023-08" db="EMBL/GenBank/DDBJ databases">
        <title>The novel hydrolase IpcH responsible for the initial isoprocarb degradation step in Rhodococcus sp. D-6.</title>
        <authorList>
            <person name="Zhu Q."/>
        </authorList>
    </citation>
    <scope>NUCLEOTIDE SEQUENCE</scope>
    <source>
        <strain evidence="2">D-6</strain>
    </source>
</reference>
<dbReference type="EMBL" id="CP132970">
    <property type="protein sequence ID" value="XBW03996.1"/>
    <property type="molecule type" value="Genomic_DNA"/>
</dbReference>
<evidence type="ECO:0000256" key="1">
    <source>
        <dbReference type="SAM" id="MobiDB-lite"/>
    </source>
</evidence>
<dbReference type="AlphaFoldDB" id="A0AAU7UXZ0"/>
<sequence>MNISPSSRHALNTRPQLRLVPTPALQDRPSGSAPDVPDRVDVFLDMGYVIRSARTAFGWRVGSRTPDPLTTAREILALRRRPSELGTVHVFDGLHDPARRPLDHHRMLTWKHQVETSGEVTVHLRPLQYLPDGGFRQKEVDTTLAFAMDDAARSGHADAIVAFTGDRDLLPAVRRVIAADVRFESACWGQRGGIFLPDMRTWTHRLGRATYERCIATGEFGDAA</sequence>
<dbReference type="KEGG" id="rhox:RBB84_22585"/>
<gene>
    <name evidence="2" type="ORF">RBB84_22585</name>
</gene>
<accession>A0AAU7UXZ0</accession>
<evidence type="ECO:0000313" key="2">
    <source>
        <dbReference type="EMBL" id="XBW03996.1"/>
    </source>
</evidence>
<proteinExistence type="predicted"/>
<dbReference type="Gene3D" id="3.40.50.1010">
    <property type="entry name" value="5'-nuclease"/>
    <property type="match status" value="1"/>
</dbReference>
<feature type="region of interest" description="Disordered" evidence="1">
    <location>
        <begin position="1"/>
        <end position="36"/>
    </location>
</feature>
<organism evidence="2">
    <name type="scientific">Rhodococcus sp. D-6</name>
    <dbReference type="NCBI Taxonomy" id="1387842"/>
    <lineage>
        <taxon>Bacteria</taxon>
        <taxon>Bacillati</taxon>
        <taxon>Actinomycetota</taxon>
        <taxon>Actinomycetes</taxon>
        <taxon>Mycobacteriales</taxon>
        <taxon>Nocardiaceae</taxon>
        <taxon>Rhodococcus</taxon>
    </lineage>
</organism>